<comment type="pathway">
    <text evidence="2 12">Cell wall biogenesis; peptidoglycan biosynthesis.</text>
</comment>
<comment type="catalytic activity">
    <reaction evidence="11 12">
        <text>phosphoenolpyruvate + UDP-N-acetyl-alpha-D-glucosamine = UDP-N-acetyl-3-O-(1-carboxyvinyl)-alpha-D-glucosamine + phosphate</text>
        <dbReference type="Rhea" id="RHEA:18681"/>
        <dbReference type="ChEBI" id="CHEBI:43474"/>
        <dbReference type="ChEBI" id="CHEBI:57705"/>
        <dbReference type="ChEBI" id="CHEBI:58702"/>
        <dbReference type="ChEBI" id="CHEBI:68483"/>
        <dbReference type="EC" id="2.5.1.7"/>
    </reaction>
</comment>
<evidence type="ECO:0000256" key="1">
    <source>
        <dbReference type="ARBA" id="ARBA00004496"/>
    </source>
</evidence>
<evidence type="ECO:0000256" key="11">
    <source>
        <dbReference type="ARBA" id="ARBA00047527"/>
    </source>
</evidence>
<keyword evidence="15" id="KW-1185">Reference proteome</keyword>
<dbReference type="Proteomes" id="UP000003011">
    <property type="component" value="Unassembled WGS sequence"/>
</dbReference>
<feature type="modified residue" description="2-(S-cysteinyl)pyruvic acid O-phosphothioketal" evidence="12">
    <location>
        <position position="117"/>
    </location>
</feature>
<dbReference type="PANTHER" id="PTHR43783:SF2">
    <property type="entry name" value="UDP-N-ACETYLGLUCOSAMINE 1-CARBOXYVINYLTRANSFERASE 2"/>
    <property type="match status" value="1"/>
</dbReference>
<evidence type="ECO:0000313" key="15">
    <source>
        <dbReference type="Proteomes" id="UP000003011"/>
    </source>
</evidence>
<dbReference type="Pfam" id="PF00275">
    <property type="entry name" value="EPSP_synthase"/>
    <property type="match status" value="1"/>
</dbReference>
<dbReference type="Gene3D" id="3.65.10.10">
    <property type="entry name" value="Enolpyruvate transferase domain"/>
    <property type="match status" value="2"/>
</dbReference>
<evidence type="ECO:0000256" key="10">
    <source>
        <dbReference type="ARBA" id="ARBA00038367"/>
    </source>
</evidence>
<feature type="active site" description="Proton donor" evidence="12">
    <location>
        <position position="117"/>
    </location>
</feature>
<dbReference type="GO" id="GO:0008360">
    <property type="term" value="P:regulation of cell shape"/>
    <property type="evidence" value="ECO:0007669"/>
    <property type="project" value="UniProtKB-KW"/>
</dbReference>
<feature type="binding site" evidence="12">
    <location>
        <position position="305"/>
    </location>
    <ligand>
        <name>UDP-N-acetyl-alpha-D-glucosamine</name>
        <dbReference type="ChEBI" id="CHEBI:57705"/>
    </ligand>
</feature>
<dbReference type="GO" id="GO:0051301">
    <property type="term" value="P:cell division"/>
    <property type="evidence" value="ECO:0007669"/>
    <property type="project" value="UniProtKB-KW"/>
</dbReference>
<dbReference type="NCBIfam" id="TIGR01072">
    <property type="entry name" value="murA"/>
    <property type="match status" value="1"/>
</dbReference>
<dbReference type="OrthoDB" id="9803760at2"/>
<dbReference type="GO" id="GO:0008760">
    <property type="term" value="F:UDP-N-acetylglucosamine 1-carboxyvinyltransferase activity"/>
    <property type="evidence" value="ECO:0007669"/>
    <property type="project" value="UniProtKB-UniRule"/>
</dbReference>
<accession>G5GH85</accession>
<comment type="subcellular location">
    <subcellularLocation>
        <location evidence="1 12">Cytoplasm</location>
    </subcellularLocation>
</comment>
<dbReference type="eggNOG" id="COG0766">
    <property type="taxonomic scope" value="Bacteria"/>
</dbReference>
<keyword evidence="5 12" id="KW-0808">Transferase</keyword>
<dbReference type="InterPro" id="IPR050068">
    <property type="entry name" value="MurA_subfamily"/>
</dbReference>
<dbReference type="RefSeq" id="WP_005540232.1">
    <property type="nucleotide sequence ID" value="NZ_JH378831.1"/>
</dbReference>
<dbReference type="EC" id="2.5.1.7" evidence="12"/>
<dbReference type="UniPathway" id="UPA00219"/>
<evidence type="ECO:0000256" key="4">
    <source>
        <dbReference type="ARBA" id="ARBA00022618"/>
    </source>
</evidence>
<evidence type="ECO:0000256" key="8">
    <source>
        <dbReference type="ARBA" id="ARBA00023306"/>
    </source>
</evidence>
<evidence type="ECO:0000256" key="6">
    <source>
        <dbReference type="ARBA" id="ARBA00022960"/>
    </source>
</evidence>
<dbReference type="HAMAP" id="MF_00111">
    <property type="entry name" value="MurA"/>
    <property type="match status" value="1"/>
</dbReference>
<feature type="binding site" evidence="12">
    <location>
        <position position="93"/>
    </location>
    <ligand>
        <name>UDP-N-acetyl-alpha-D-glucosamine</name>
        <dbReference type="ChEBI" id="CHEBI:57705"/>
    </ligand>
</feature>
<dbReference type="PANTHER" id="PTHR43783">
    <property type="entry name" value="UDP-N-ACETYLGLUCOSAMINE 1-CARBOXYVINYLTRANSFERASE"/>
    <property type="match status" value="1"/>
</dbReference>
<dbReference type="STRING" id="679200.HMPREF9333_00925"/>
<sequence length="437" mass="47039">MHCYSIKGGYPLSGTVAVSGSKNAALGILAAAIMTEESVFIDNIPDVSDINIMLEEIASLGVGVHRVSRHSVRINAKDIYSVVANDASLSKMRASYYLIGALLGRFQSAEVRLPGGCCIGTRPIDQHLKGFKGLQAKTEISNGILKAHAIALIGNTISFDTVSVGATINTMLAAVLAEGRTVLRNVAKEPHVVDIANFLNSMGADVRGAGTDEIRINGVEKLHGSEYTVIPDQIETGTFMCASAITGGDITVTNVIPKHMEPVSQKLIEMGCDIITRDDYIRVRAGKKLLASDITTMPYPGFPTDMQPQFTTLLSVASGASVVEEKIFENRFLYIDELMKMGVDIKVRGDAAFISGVDSITGAGLFAPDLRAGAALVLAALKAKGYSTIWDIHFIQRGYERFDEKLRSLGARIEMAFIGSREAEHRAELKFGFKYGS</sequence>
<comment type="caution">
    <text evidence="12">Lacks conserved residue(s) required for the propagation of feature annotation.</text>
</comment>
<keyword evidence="12" id="KW-0670">Pyruvate</keyword>
<keyword evidence="8 12" id="KW-0131">Cell cycle</keyword>
<keyword evidence="9 12" id="KW-0961">Cell wall biogenesis/degradation</keyword>
<dbReference type="NCBIfam" id="NF006873">
    <property type="entry name" value="PRK09369.1"/>
    <property type="match status" value="1"/>
</dbReference>
<organism evidence="14 15">
    <name type="scientific">Johnsonella ignava ATCC 51276</name>
    <dbReference type="NCBI Taxonomy" id="679200"/>
    <lineage>
        <taxon>Bacteria</taxon>
        <taxon>Bacillati</taxon>
        <taxon>Bacillota</taxon>
        <taxon>Clostridia</taxon>
        <taxon>Lachnospirales</taxon>
        <taxon>Lachnospiraceae</taxon>
        <taxon>Johnsonella</taxon>
    </lineage>
</organism>
<feature type="binding site" evidence="12">
    <location>
        <begin position="122"/>
        <end position="126"/>
    </location>
    <ligand>
        <name>UDP-N-acetyl-alpha-D-glucosamine</name>
        <dbReference type="ChEBI" id="CHEBI:57705"/>
    </ligand>
</feature>
<evidence type="ECO:0000256" key="7">
    <source>
        <dbReference type="ARBA" id="ARBA00022984"/>
    </source>
</evidence>
<dbReference type="HOGENOM" id="CLU_027387_0_0_9"/>
<dbReference type="SUPFAM" id="SSF55205">
    <property type="entry name" value="EPT/RTPC-like"/>
    <property type="match status" value="1"/>
</dbReference>
<dbReference type="AlphaFoldDB" id="G5GH85"/>
<evidence type="ECO:0000256" key="3">
    <source>
        <dbReference type="ARBA" id="ARBA00022490"/>
    </source>
</evidence>
<evidence type="ECO:0000256" key="9">
    <source>
        <dbReference type="ARBA" id="ARBA00023316"/>
    </source>
</evidence>
<dbReference type="GO" id="GO:0071555">
    <property type="term" value="P:cell wall organization"/>
    <property type="evidence" value="ECO:0007669"/>
    <property type="project" value="UniProtKB-KW"/>
</dbReference>
<dbReference type="InterPro" id="IPR036968">
    <property type="entry name" value="Enolpyruvate_Tfrase_sf"/>
</dbReference>
<keyword evidence="6 12" id="KW-0133">Cell shape</keyword>
<gene>
    <name evidence="12" type="primary">murA</name>
    <name evidence="14" type="ORF">HMPREF9333_00925</name>
</gene>
<evidence type="ECO:0000259" key="13">
    <source>
        <dbReference type="Pfam" id="PF00275"/>
    </source>
</evidence>
<proteinExistence type="inferred from homology"/>
<feature type="binding site" evidence="12">
    <location>
        <begin position="22"/>
        <end position="23"/>
    </location>
    <ligand>
        <name>phosphoenolpyruvate</name>
        <dbReference type="ChEBI" id="CHEBI:58702"/>
    </ligand>
</feature>
<dbReference type="CDD" id="cd01555">
    <property type="entry name" value="UdpNAET"/>
    <property type="match status" value="1"/>
</dbReference>
<dbReference type="InterPro" id="IPR001986">
    <property type="entry name" value="Enolpyruvate_Tfrase_dom"/>
</dbReference>
<keyword evidence="3 12" id="KW-0963">Cytoplasm</keyword>
<evidence type="ECO:0000256" key="2">
    <source>
        <dbReference type="ARBA" id="ARBA00004752"/>
    </source>
</evidence>
<feature type="binding site" evidence="12">
    <location>
        <position position="327"/>
    </location>
    <ligand>
        <name>UDP-N-acetyl-alpha-D-glucosamine</name>
        <dbReference type="ChEBI" id="CHEBI:57705"/>
    </ligand>
</feature>
<protein>
    <recommendedName>
        <fullName evidence="12">UDP-N-acetylglucosamine 1-carboxyvinyltransferase</fullName>
        <ecNumber evidence="12">2.5.1.7</ecNumber>
    </recommendedName>
    <alternativeName>
        <fullName evidence="12">Enoylpyruvate transferase</fullName>
    </alternativeName>
    <alternativeName>
        <fullName evidence="12">UDP-N-acetylglucosamine enolpyruvyl transferase</fullName>
        <shortName evidence="12">EPT</shortName>
    </alternativeName>
</protein>
<dbReference type="EMBL" id="ACZL01000015">
    <property type="protein sequence ID" value="EHI55882.1"/>
    <property type="molecule type" value="Genomic_DNA"/>
</dbReference>
<dbReference type="GO" id="GO:0009252">
    <property type="term" value="P:peptidoglycan biosynthetic process"/>
    <property type="evidence" value="ECO:0007669"/>
    <property type="project" value="UniProtKB-UniRule"/>
</dbReference>
<feature type="domain" description="Enolpyruvate transferase" evidence="13">
    <location>
        <begin position="7"/>
        <end position="406"/>
    </location>
</feature>
<keyword evidence="4 12" id="KW-0132">Cell division</keyword>
<dbReference type="PATRIC" id="fig|679200.3.peg.975"/>
<evidence type="ECO:0000313" key="14">
    <source>
        <dbReference type="EMBL" id="EHI55882.1"/>
    </source>
</evidence>
<dbReference type="InterPro" id="IPR005750">
    <property type="entry name" value="UDP_GlcNAc_COvinyl_MurA"/>
</dbReference>
<comment type="similarity">
    <text evidence="10 12">Belongs to the EPSP synthase family. MurA subfamily.</text>
</comment>
<comment type="function">
    <text evidence="12">Cell wall formation. Adds enolpyruvyl to UDP-N-acetylglucosamine.</text>
</comment>
<dbReference type="GO" id="GO:0019277">
    <property type="term" value="P:UDP-N-acetylgalactosamine biosynthetic process"/>
    <property type="evidence" value="ECO:0007669"/>
    <property type="project" value="InterPro"/>
</dbReference>
<dbReference type="GO" id="GO:0005737">
    <property type="term" value="C:cytoplasm"/>
    <property type="evidence" value="ECO:0007669"/>
    <property type="project" value="UniProtKB-SubCell"/>
</dbReference>
<reference evidence="14 15" key="1">
    <citation type="submission" date="2011-08" db="EMBL/GenBank/DDBJ databases">
        <title>The Genome Sequence of Johnsonella ignava ATCC 51276.</title>
        <authorList>
            <consortium name="The Broad Institute Genome Sequencing Platform"/>
            <person name="Earl A."/>
            <person name="Ward D."/>
            <person name="Feldgarden M."/>
            <person name="Gevers D."/>
            <person name="Izard J."/>
            <person name="Blanton J.M."/>
            <person name="Baranova O.V."/>
            <person name="Dewhirst F.E."/>
            <person name="Young S.K."/>
            <person name="Zeng Q."/>
            <person name="Gargeya S."/>
            <person name="Fitzgerald M."/>
            <person name="Haas B."/>
            <person name="Abouelleil A."/>
            <person name="Alvarado L."/>
            <person name="Arachchi H.M."/>
            <person name="Berlin A."/>
            <person name="Brown A."/>
            <person name="Chapman S.B."/>
            <person name="Chen Z."/>
            <person name="Dunbar C."/>
            <person name="Freedman E."/>
            <person name="Gearin G."/>
            <person name="Gellesch M."/>
            <person name="Goldberg J."/>
            <person name="Griggs A."/>
            <person name="Gujja S."/>
            <person name="Heiman D."/>
            <person name="Howarth C."/>
            <person name="Larson L."/>
            <person name="Lui A."/>
            <person name="MacDonald P.J.P."/>
            <person name="Montmayeur A."/>
            <person name="Murphy C."/>
            <person name="Neiman D."/>
            <person name="Pearson M."/>
            <person name="Priest M."/>
            <person name="Roberts A."/>
            <person name="Saif S."/>
            <person name="Shea T."/>
            <person name="Shenoy N."/>
            <person name="Sisk P."/>
            <person name="Stolte C."/>
            <person name="Sykes S."/>
            <person name="Wortman J."/>
            <person name="Nusbaum C."/>
            <person name="Birren B."/>
        </authorList>
    </citation>
    <scope>NUCLEOTIDE SEQUENCE [LARGE SCALE GENOMIC DNA]</scope>
    <source>
        <strain evidence="14 15">ATCC 51276</strain>
    </source>
</reference>
<keyword evidence="7 12" id="KW-0573">Peptidoglycan synthesis</keyword>
<dbReference type="InterPro" id="IPR013792">
    <property type="entry name" value="RNA3'P_cycl/enolpyr_Trfase_a/b"/>
</dbReference>
<comment type="caution">
    <text evidence="14">The sequence shown here is derived from an EMBL/GenBank/DDBJ whole genome shotgun (WGS) entry which is preliminary data.</text>
</comment>
<name>G5GH85_9FIRM</name>
<evidence type="ECO:0000256" key="12">
    <source>
        <dbReference type="HAMAP-Rule" id="MF_00111"/>
    </source>
</evidence>
<evidence type="ECO:0000256" key="5">
    <source>
        <dbReference type="ARBA" id="ARBA00022679"/>
    </source>
</evidence>